<dbReference type="STRING" id="1166073.SAMN05192530_10690"/>
<gene>
    <name evidence="2" type="ORF">SAMN05192530_10690</name>
</gene>
<dbReference type="AlphaFoldDB" id="A0A1H0JB90"/>
<dbReference type="SUPFAM" id="SSF63829">
    <property type="entry name" value="Calcium-dependent phosphotriesterase"/>
    <property type="match status" value="1"/>
</dbReference>
<reference evidence="2 3" key="1">
    <citation type="submission" date="2016-10" db="EMBL/GenBank/DDBJ databases">
        <authorList>
            <person name="de Groot N.N."/>
        </authorList>
    </citation>
    <scope>NUCLEOTIDE SEQUENCE [LARGE SCALE GENOMIC DNA]</scope>
    <source>
        <strain evidence="3">L7-484,KACC 16230,DSM 25025</strain>
    </source>
</reference>
<dbReference type="InterPro" id="IPR011042">
    <property type="entry name" value="6-blade_b-propeller_TolB-like"/>
</dbReference>
<dbReference type="EMBL" id="FNIT01000006">
    <property type="protein sequence ID" value="SDO40759.1"/>
    <property type="molecule type" value="Genomic_DNA"/>
</dbReference>
<organism evidence="2 3">
    <name type="scientific">Aureimonas jatrophae</name>
    <dbReference type="NCBI Taxonomy" id="1166073"/>
    <lineage>
        <taxon>Bacteria</taxon>
        <taxon>Pseudomonadati</taxon>
        <taxon>Pseudomonadota</taxon>
        <taxon>Alphaproteobacteria</taxon>
        <taxon>Hyphomicrobiales</taxon>
        <taxon>Aurantimonadaceae</taxon>
        <taxon>Aureimonas</taxon>
    </lineage>
</organism>
<evidence type="ECO:0000313" key="3">
    <source>
        <dbReference type="Proteomes" id="UP000198793"/>
    </source>
</evidence>
<evidence type="ECO:0000313" key="2">
    <source>
        <dbReference type="EMBL" id="SDO40759.1"/>
    </source>
</evidence>
<keyword evidence="3" id="KW-1185">Reference proteome</keyword>
<accession>A0A1H0JB90</accession>
<name>A0A1H0JB90_9HYPH</name>
<dbReference type="Proteomes" id="UP000198793">
    <property type="component" value="Unassembled WGS sequence"/>
</dbReference>
<proteinExistence type="predicted"/>
<dbReference type="Gene3D" id="2.120.10.30">
    <property type="entry name" value="TolB, C-terminal domain"/>
    <property type="match status" value="1"/>
</dbReference>
<dbReference type="RefSeq" id="WP_090674353.1">
    <property type="nucleotide sequence ID" value="NZ_FNIT01000006.1"/>
</dbReference>
<feature type="region of interest" description="Disordered" evidence="1">
    <location>
        <begin position="69"/>
        <end position="93"/>
    </location>
</feature>
<protein>
    <recommendedName>
        <fullName evidence="4">SMP-30/Gluconolaconase/LRE-like region-containing protein</fullName>
    </recommendedName>
</protein>
<sequence>MPLPLNPGVPDAGLAMADFRFETVEPEFDQLTLSNAPVEVLATGFRWIEGLVWMGDWATFLFQDLPRGRTRSHRVTPGGRRGTGNRSEVDPDGHRFRFQRTRSPLRYIIR</sequence>
<evidence type="ECO:0000256" key="1">
    <source>
        <dbReference type="SAM" id="MobiDB-lite"/>
    </source>
</evidence>
<evidence type="ECO:0008006" key="4">
    <source>
        <dbReference type="Google" id="ProtNLM"/>
    </source>
</evidence>